<organism evidence="3 4">
    <name type="scientific">Seminavis robusta</name>
    <dbReference type="NCBI Taxonomy" id="568900"/>
    <lineage>
        <taxon>Eukaryota</taxon>
        <taxon>Sar</taxon>
        <taxon>Stramenopiles</taxon>
        <taxon>Ochrophyta</taxon>
        <taxon>Bacillariophyta</taxon>
        <taxon>Bacillariophyceae</taxon>
        <taxon>Bacillariophycidae</taxon>
        <taxon>Naviculales</taxon>
        <taxon>Naviculaceae</taxon>
        <taxon>Seminavis</taxon>
    </lineage>
</organism>
<comment type="caution">
    <text evidence="3">The sequence shown here is derived from an EMBL/GenBank/DDBJ whole genome shotgun (WGS) entry which is preliminary data.</text>
</comment>
<reference evidence="3" key="1">
    <citation type="submission" date="2020-06" db="EMBL/GenBank/DDBJ databases">
        <authorList>
            <consortium name="Plant Systems Biology data submission"/>
        </authorList>
    </citation>
    <scope>NUCLEOTIDE SEQUENCE</scope>
    <source>
        <strain evidence="3">D6</strain>
    </source>
</reference>
<dbReference type="AlphaFoldDB" id="A0A9N8EPK0"/>
<proteinExistence type="predicted"/>
<gene>
    <name evidence="3" type="ORF">SEMRO_1496_G277490.1</name>
</gene>
<evidence type="ECO:0000313" key="3">
    <source>
        <dbReference type="EMBL" id="CAB9524115.1"/>
    </source>
</evidence>
<dbReference type="Proteomes" id="UP001153069">
    <property type="component" value="Unassembled WGS sequence"/>
</dbReference>
<feature type="compositionally biased region" description="Basic and acidic residues" evidence="1">
    <location>
        <begin position="25"/>
        <end position="37"/>
    </location>
</feature>
<dbReference type="OrthoDB" id="48019at2759"/>
<evidence type="ECO:0000259" key="2">
    <source>
        <dbReference type="Pfam" id="PF20710"/>
    </source>
</evidence>
<keyword evidence="4" id="KW-1185">Reference proteome</keyword>
<dbReference type="EMBL" id="CAICTM010001494">
    <property type="protein sequence ID" value="CAB9524115.1"/>
    <property type="molecule type" value="Genomic_DNA"/>
</dbReference>
<accession>A0A9N8EPK0</accession>
<sequence>MGAFPLPRRSNKIANMQKAARKTKKNDESSLDSKMKPFPEGWVPGDKDVICGRGGKSMQKHPGNQFYRDTIEHFLPLYANAQCKLDKSLIVSSVVAVVRDASPKGGFVREENGQWYEASELLVRERIGASLRDMLHTKYSSSTKSKKKRRKQVQDKINEEVEEILHRQECKEIVGQLEKISKELDDDNELQEAFNKANRELLMH</sequence>
<evidence type="ECO:0000256" key="1">
    <source>
        <dbReference type="SAM" id="MobiDB-lite"/>
    </source>
</evidence>
<feature type="region of interest" description="Disordered" evidence="1">
    <location>
        <begin position="1"/>
        <end position="38"/>
    </location>
</feature>
<dbReference type="InterPro" id="IPR049227">
    <property type="entry name" value="DUF6824"/>
</dbReference>
<protein>
    <submittedName>
        <fullName evidence="3">Nitrilase family, member 2</fullName>
    </submittedName>
</protein>
<feature type="domain" description="DUF6824" evidence="2">
    <location>
        <begin position="48"/>
        <end position="133"/>
    </location>
</feature>
<name>A0A9N8EPK0_9STRA</name>
<evidence type="ECO:0000313" key="4">
    <source>
        <dbReference type="Proteomes" id="UP001153069"/>
    </source>
</evidence>
<dbReference type="Pfam" id="PF20710">
    <property type="entry name" value="DUF6824"/>
    <property type="match status" value="1"/>
</dbReference>